<organism evidence="1 2">
    <name type="scientific">bacterium (Candidatus Ratteibacteria) CG23_combo_of_CG06-09_8_20_14_all_48_7</name>
    <dbReference type="NCBI Taxonomy" id="2014292"/>
    <lineage>
        <taxon>Bacteria</taxon>
        <taxon>Candidatus Ratteibacteria</taxon>
    </lineage>
</organism>
<dbReference type="EMBL" id="PCRF01000228">
    <property type="protein sequence ID" value="PIP15967.1"/>
    <property type="molecule type" value="Genomic_DNA"/>
</dbReference>
<gene>
    <name evidence="1" type="ORF">COX46_04660</name>
</gene>
<evidence type="ECO:0000313" key="1">
    <source>
        <dbReference type="EMBL" id="PIP15967.1"/>
    </source>
</evidence>
<dbReference type="AlphaFoldDB" id="A0A2G9Y9Q6"/>
<protein>
    <submittedName>
        <fullName evidence="1">Uncharacterized protein</fullName>
    </submittedName>
</protein>
<sequence>MLEIKHFVGGTTRSGLRFVEDEMNSWIKEQNITEIKFVNETFGQAPTGMSGAPENVIFISVWYEKPG</sequence>
<evidence type="ECO:0000313" key="2">
    <source>
        <dbReference type="Proteomes" id="UP000230392"/>
    </source>
</evidence>
<proteinExistence type="predicted"/>
<dbReference type="Proteomes" id="UP000230392">
    <property type="component" value="Unassembled WGS sequence"/>
</dbReference>
<name>A0A2G9Y9Q6_9BACT</name>
<reference evidence="1 2" key="1">
    <citation type="submission" date="2017-09" db="EMBL/GenBank/DDBJ databases">
        <title>Depth-based differentiation of microbial function through sediment-hosted aquifers and enrichment of novel symbionts in the deep terrestrial subsurface.</title>
        <authorList>
            <person name="Probst A.J."/>
            <person name="Ladd B."/>
            <person name="Jarett J.K."/>
            <person name="Geller-Mcgrath D.E."/>
            <person name="Sieber C.M."/>
            <person name="Emerson J.B."/>
            <person name="Anantharaman K."/>
            <person name="Thomas B.C."/>
            <person name="Malmstrom R."/>
            <person name="Stieglmeier M."/>
            <person name="Klingl A."/>
            <person name="Woyke T."/>
            <person name="Ryan C.M."/>
            <person name="Banfield J.F."/>
        </authorList>
    </citation>
    <scope>NUCLEOTIDE SEQUENCE [LARGE SCALE GENOMIC DNA]</scope>
    <source>
        <strain evidence="1">CG23_combo_of_CG06-09_8_20_14_all_48_7</strain>
    </source>
</reference>
<comment type="caution">
    <text evidence="1">The sequence shown here is derived from an EMBL/GenBank/DDBJ whole genome shotgun (WGS) entry which is preliminary data.</text>
</comment>
<accession>A0A2G9Y9Q6</accession>